<dbReference type="PANTHER" id="PTHR12049">
    <property type="entry name" value="PROTEIN ARGININE METHYLTRANSFERASE NDUFAF7, MITOCHONDRIAL"/>
    <property type="match status" value="1"/>
</dbReference>
<sequence length="345" mass="38622">MAQIEANGPLSFRNYVDQVLYDGEDGYYARPERVRTGRAGDFFTAVSVGPLFGRILAEQVSQVWRELREPETFRLVEWGSEQGDLLADIQMGAEEIGGAFARALRLAVVEPLSQKRALLAQRFPQGEIVAEAGELSPQPGMVIANELIDALSFWLLRREQSRWWEKRVTVEEGQLAFTLCEPGGELAERLALLPEGLPEGYETELRPSLEPLLREMSGILRGGEILLFDYGYERADYYHPSRTTGTLRTYGRHRAGEDPLESPGERDITAHVDFTALGEEAEAAGLAVLPLSTQGNFLTRTATSLLKSREGRVDAEFIRQFQTLTHPGHLGTRFTVFRARQPVEE</sequence>
<dbReference type="GO" id="GO:0035243">
    <property type="term" value="F:protein-arginine omega-N symmetric methyltransferase activity"/>
    <property type="evidence" value="ECO:0007669"/>
    <property type="project" value="TreeGrafter"/>
</dbReference>
<evidence type="ECO:0000256" key="2">
    <source>
        <dbReference type="ARBA" id="ARBA00022679"/>
    </source>
</evidence>
<dbReference type="PANTHER" id="PTHR12049:SF7">
    <property type="entry name" value="PROTEIN ARGININE METHYLTRANSFERASE NDUFAF7, MITOCHONDRIAL"/>
    <property type="match status" value="1"/>
</dbReference>
<keyword evidence="4" id="KW-1185">Reference proteome</keyword>
<comment type="caution">
    <text evidence="3">The sequence shown here is derived from an EMBL/GenBank/DDBJ whole genome shotgun (WGS) entry which is preliminary data.</text>
</comment>
<accession>A0A934RLX8</accession>
<dbReference type="Gene3D" id="3.40.50.12710">
    <property type="match status" value="1"/>
</dbReference>
<evidence type="ECO:0000313" key="3">
    <source>
        <dbReference type="EMBL" id="MBK1834187.1"/>
    </source>
</evidence>
<dbReference type="SUPFAM" id="SSF53335">
    <property type="entry name" value="S-adenosyl-L-methionine-dependent methyltransferases"/>
    <property type="match status" value="1"/>
</dbReference>
<protein>
    <submittedName>
        <fullName evidence="3">SAM-dependent methyltransferase</fullName>
    </submittedName>
</protein>
<gene>
    <name evidence="3" type="ORF">JIN78_08945</name>
</gene>
<evidence type="ECO:0000313" key="4">
    <source>
        <dbReference type="Proteomes" id="UP000604083"/>
    </source>
</evidence>
<keyword evidence="2" id="KW-0808">Transferase</keyword>
<dbReference type="RefSeq" id="WP_200391622.1">
    <property type="nucleotide sequence ID" value="NZ_JAENIO010000019.1"/>
</dbReference>
<organism evidence="3 4">
    <name type="scientific">Roseibacillus ishigakijimensis</name>
    <dbReference type="NCBI Taxonomy" id="454146"/>
    <lineage>
        <taxon>Bacteria</taxon>
        <taxon>Pseudomonadati</taxon>
        <taxon>Verrucomicrobiota</taxon>
        <taxon>Verrucomicrobiia</taxon>
        <taxon>Verrucomicrobiales</taxon>
        <taxon>Verrucomicrobiaceae</taxon>
        <taxon>Roseibacillus</taxon>
    </lineage>
</organism>
<dbReference type="Pfam" id="PF02636">
    <property type="entry name" value="Methyltransf_28"/>
    <property type="match status" value="1"/>
</dbReference>
<dbReference type="InterPro" id="IPR038375">
    <property type="entry name" value="NDUFAF7_sf"/>
</dbReference>
<dbReference type="EMBL" id="JAENIO010000019">
    <property type="protein sequence ID" value="MBK1834187.1"/>
    <property type="molecule type" value="Genomic_DNA"/>
</dbReference>
<reference evidence="3" key="1">
    <citation type="submission" date="2021-01" db="EMBL/GenBank/DDBJ databases">
        <title>Modified the classification status of verrucomicrobia.</title>
        <authorList>
            <person name="Feng X."/>
        </authorList>
    </citation>
    <scope>NUCLEOTIDE SEQUENCE</scope>
    <source>
        <strain evidence="3">KCTC 12986</strain>
    </source>
</reference>
<dbReference type="InterPro" id="IPR029063">
    <property type="entry name" value="SAM-dependent_MTases_sf"/>
</dbReference>
<dbReference type="GO" id="GO:0032259">
    <property type="term" value="P:methylation"/>
    <property type="evidence" value="ECO:0007669"/>
    <property type="project" value="UniProtKB-KW"/>
</dbReference>
<proteinExistence type="predicted"/>
<keyword evidence="1 3" id="KW-0489">Methyltransferase</keyword>
<dbReference type="AlphaFoldDB" id="A0A934RLX8"/>
<name>A0A934RLX8_9BACT</name>
<dbReference type="Proteomes" id="UP000604083">
    <property type="component" value="Unassembled WGS sequence"/>
</dbReference>
<evidence type="ECO:0000256" key="1">
    <source>
        <dbReference type="ARBA" id="ARBA00022603"/>
    </source>
</evidence>
<dbReference type="InterPro" id="IPR003788">
    <property type="entry name" value="NDUFAF7"/>
</dbReference>